<dbReference type="AlphaFoldDB" id="A0AAN9MSM8"/>
<organism evidence="2 3">
    <name type="scientific">Canavalia gladiata</name>
    <name type="common">Sword bean</name>
    <name type="synonym">Dolichos gladiatus</name>
    <dbReference type="NCBI Taxonomy" id="3824"/>
    <lineage>
        <taxon>Eukaryota</taxon>
        <taxon>Viridiplantae</taxon>
        <taxon>Streptophyta</taxon>
        <taxon>Embryophyta</taxon>
        <taxon>Tracheophyta</taxon>
        <taxon>Spermatophyta</taxon>
        <taxon>Magnoliopsida</taxon>
        <taxon>eudicotyledons</taxon>
        <taxon>Gunneridae</taxon>
        <taxon>Pentapetalae</taxon>
        <taxon>rosids</taxon>
        <taxon>fabids</taxon>
        <taxon>Fabales</taxon>
        <taxon>Fabaceae</taxon>
        <taxon>Papilionoideae</taxon>
        <taxon>50 kb inversion clade</taxon>
        <taxon>NPAAA clade</taxon>
        <taxon>indigoferoid/millettioid clade</taxon>
        <taxon>Phaseoleae</taxon>
        <taxon>Canavalia</taxon>
    </lineage>
</organism>
<evidence type="ECO:0000313" key="2">
    <source>
        <dbReference type="EMBL" id="KAK7360149.1"/>
    </source>
</evidence>
<gene>
    <name evidence="2" type="ORF">VNO77_02128</name>
</gene>
<keyword evidence="3" id="KW-1185">Reference proteome</keyword>
<dbReference type="EMBL" id="JAYMYQ010000001">
    <property type="protein sequence ID" value="KAK7360149.1"/>
    <property type="molecule type" value="Genomic_DNA"/>
</dbReference>
<reference evidence="2 3" key="1">
    <citation type="submission" date="2024-01" db="EMBL/GenBank/DDBJ databases">
        <title>The genomes of 5 underutilized Papilionoideae crops provide insights into root nodulation and disease resistanc.</title>
        <authorList>
            <person name="Jiang F."/>
        </authorList>
    </citation>
    <scope>NUCLEOTIDE SEQUENCE [LARGE SCALE GENOMIC DNA]</scope>
    <source>
        <strain evidence="2">LVBAO_FW01</strain>
        <tissue evidence="2">Leaves</tissue>
    </source>
</reference>
<protein>
    <submittedName>
        <fullName evidence="2">Uncharacterized protein</fullName>
    </submittedName>
</protein>
<comment type="caution">
    <text evidence="2">The sequence shown here is derived from an EMBL/GenBank/DDBJ whole genome shotgun (WGS) entry which is preliminary data.</text>
</comment>
<accession>A0AAN9MSM8</accession>
<evidence type="ECO:0000313" key="3">
    <source>
        <dbReference type="Proteomes" id="UP001367508"/>
    </source>
</evidence>
<sequence length="87" mass="10158">MRKRLKSEVEEERDRGQERDSHTLSLCLEHYLFLPSSPCNAFDLMTHHYNNSVERRGVGALSSLSSHWSFLKLTCCEGFCTRFEFEA</sequence>
<name>A0AAN9MSM8_CANGL</name>
<feature type="region of interest" description="Disordered" evidence="1">
    <location>
        <begin position="1"/>
        <end position="20"/>
    </location>
</feature>
<dbReference type="Proteomes" id="UP001367508">
    <property type="component" value="Unassembled WGS sequence"/>
</dbReference>
<evidence type="ECO:0000256" key="1">
    <source>
        <dbReference type="SAM" id="MobiDB-lite"/>
    </source>
</evidence>
<proteinExistence type="predicted"/>